<comment type="caution">
    <text evidence="1">The sequence shown here is derived from an EMBL/GenBank/DDBJ whole genome shotgun (WGS) entry which is preliminary data.</text>
</comment>
<sequence>MINFYDEKVNQIDIINAKINKKELSSYDKDFDTISSNFNIDLKKFMKHGEELQILLNEIVDLLELFKTCFFIFNKKDCKLKNTKDFTKYLIYKIENKITFYKLYDFYESDKILKMLYDVKEKLVRIFNNLVSNDFMNN</sequence>
<reference evidence="1 2" key="1">
    <citation type="journal article" date="2017" name="Environ. Microbiol.">
        <title>Decay of the glycolytic pathway and adaptation to intranuclear parasitism within Enterocytozoonidae microsporidia.</title>
        <authorList>
            <person name="Wiredu Boakye D."/>
            <person name="Jaroenlak P."/>
            <person name="Prachumwat A."/>
            <person name="Williams T.A."/>
            <person name="Bateman K.S."/>
            <person name="Itsathitphaisarn O."/>
            <person name="Sritunyalucksana K."/>
            <person name="Paszkiewicz K.H."/>
            <person name="Moore K.A."/>
            <person name="Stentiford G.D."/>
            <person name="Williams B.A."/>
        </authorList>
    </citation>
    <scope>NUCLEOTIDE SEQUENCE [LARGE SCALE GENOMIC DNA]</scope>
    <source>
        <strain evidence="1 2">GB1</strain>
    </source>
</reference>
<dbReference type="VEuPathDB" id="MicrosporidiaDB:A0H76_2585"/>
<gene>
    <name evidence="1" type="ORF">HERIO_2142</name>
</gene>
<evidence type="ECO:0000313" key="2">
    <source>
        <dbReference type="Proteomes" id="UP000192356"/>
    </source>
</evidence>
<organism evidence="1 2">
    <name type="scientific">Hepatospora eriocheir</name>
    <dbReference type="NCBI Taxonomy" id="1081669"/>
    <lineage>
        <taxon>Eukaryota</taxon>
        <taxon>Fungi</taxon>
        <taxon>Fungi incertae sedis</taxon>
        <taxon>Microsporidia</taxon>
        <taxon>Hepatosporidae</taxon>
        <taxon>Hepatospora</taxon>
    </lineage>
</organism>
<dbReference type="AlphaFoldDB" id="A0A1X0Q7Z4"/>
<dbReference type="Proteomes" id="UP000192356">
    <property type="component" value="Unassembled WGS sequence"/>
</dbReference>
<protein>
    <submittedName>
        <fullName evidence="1">Uncharacterized protein</fullName>
    </submittedName>
</protein>
<name>A0A1X0Q7Z4_9MICR</name>
<dbReference type="EMBL" id="LVKB01000163">
    <property type="protein sequence ID" value="ORD95873.1"/>
    <property type="molecule type" value="Genomic_DNA"/>
</dbReference>
<accession>A0A1X0Q7Z4</accession>
<proteinExistence type="predicted"/>
<keyword evidence="2" id="KW-1185">Reference proteome</keyword>
<evidence type="ECO:0000313" key="1">
    <source>
        <dbReference type="EMBL" id="ORD95873.1"/>
    </source>
</evidence>
<dbReference type="VEuPathDB" id="MicrosporidiaDB:HERIO_2142"/>